<evidence type="ECO:0000313" key="1">
    <source>
        <dbReference type="EMBL" id="EKC19345.1"/>
    </source>
</evidence>
<gene>
    <name evidence="1" type="ORF">CGI_10008566</name>
</gene>
<protein>
    <submittedName>
        <fullName evidence="1 2">Uncharacterized protein</fullName>
    </submittedName>
</protein>
<dbReference type="AlphaFoldDB" id="K1PSC3"/>
<evidence type="ECO:0000313" key="3">
    <source>
        <dbReference type="Proteomes" id="UP000005408"/>
    </source>
</evidence>
<name>K1PSC3_MAGGI</name>
<organism evidence="1">
    <name type="scientific">Magallana gigas</name>
    <name type="common">Pacific oyster</name>
    <name type="synonym">Crassostrea gigas</name>
    <dbReference type="NCBI Taxonomy" id="29159"/>
    <lineage>
        <taxon>Eukaryota</taxon>
        <taxon>Metazoa</taxon>
        <taxon>Spiralia</taxon>
        <taxon>Lophotrochozoa</taxon>
        <taxon>Mollusca</taxon>
        <taxon>Bivalvia</taxon>
        <taxon>Autobranchia</taxon>
        <taxon>Pteriomorphia</taxon>
        <taxon>Ostreida</taxon>
        <taxon>Ostreoidea</taxon>
        <taxon>Ostreidae</taxon>
        <taxon>Magallana</taxon>
    </lineage>
</organism>
<proteinExistence type="predicted"/>
<accession>K1PSC3</accession>
<dbReference type="HOGENOM" id="CLU_2656875_0_0_1"/>
<dbReference type="Proteomes" id="UP000005408">
    <property type="component" value="Unassembled WGS sequence"/>
</dbReference>
<keyword evidence="3" id="KW-1185">Reference proteome</keyword>
<sequence>MSLNLAPCCYQELRTASRALIDLYESVAETGAGVAVPGCFSFMRVTSLMLYDKLCVMSRVTPNCSTVHLPADRSIA</sequence>
<evidence type="ECO:0000313" key="2">
    <source>
        <dbReference type="EnsemblMetazoa" id="G14055.20:cds"/>
    </source>
</evidence>
<dbReference type="EnsemblMetazoa" id="G14055.20">
    <property type="protein sequence ID" value="G14055.20:cds"/>
    <property type="gene ID" value="G14055"/>
</dbReference>
<dbReference type="EMBL" id="JH816598">
    <property type="protein sequence ID" value="EKC19345.1"/>
    <property type="molecule type" value="Genomic_DNA"/>
</dbReference>
<reference evidence="2" key="2">
    <citation type="submission" date="2022-08" db="UniProtKB">
        <authorList>
            <consortium name="EnsemblMetazoa"/>
        </authorList>
    </citation>
    <scope>IDENTIFICATION</scope>
    <source>
        <strain evidence="2">05x7-T-G4-1.051#20</strain>
    </source>
</reference>
<reference evidence="1" key="1">
    <citation type="journal article" date="2012" name="Nature">
        <title>The oyster genome reveals stress adaptation and complexity of shell formation.</title>
        <authorList>
            <person name="Zhang G."/>
            <person name="Fang X."/>
            <person name="Guo X."/>
            <person name="Li L."/>
            <person name="Luo R."/>
            <person name="Xu F."/>
            <person name="Yang P."/>
            <person name="Zhang L."/>
            <person name="Wang X."/>
            <person name="Qi H."/>
            <person name="Xiong Z."/>
            <person name="Que H."/>
            <person name="Xie Y."/>
            <person name="Holland P.W."/>
            <person name="Paps J."/>
            <person name="Zhu Y."/>
            <person name="Wu F."/>
            <person name="Chen Y."/>
            <person name="Wang J."/>
            <person name="Peng C."/>
            <person name="Meng J."/>
            <person name="Yang L."/>
            <person name="Liu J."/>
            <person name="Wen B."/>
            <person name="Zhang N."/>
            <person name="Huang Z."/>
            <person name="Zhu Q."/>
            <person name="Feng Y."/>
            <person name="Mount A."/>
            <person name="Hedgecock D."/>
            <person name="Xu Z."/>
            <person name="Liu Y."/>
            <person name="Domazet-Loso T."/>
            <person name="Du Y."/>
            <person name="Sun X."/>
            <person name="Zhang S."/>
            <person name="Liu B."/>
            <person name="Cheng P."/>
            <person name="Jiang X."/>
            <person name="Li J."/>
            <person name="Fan D."/>
            <person name="Wang W."/>
            <person name="Fu W."/>
            <person name="Wang T."/>
            <person name="Wang B."/>
            <person name="Zhang J."/>
            <person name="Peng Z."/>
            <person name="Li Y."/>
            <person name="Li N."/>
            <person name="Wang J."/>
            <person name="Chen M."/>
            <person name="He Y."/>
            <person name="Tan F."/>
            <person name="Song X."/>
            <person name="Zheng Q."/>
            <person name="Huang R."/>
            <person name="Yang H."/>
            <person name="Du X."/>
            <person name="Chen L."/>
            <person name="Yang M."/>
            <person name="Gaffney P.M."/>
            <person name="Wang S."/>
            <person name="Luo L."/>
            <person name="She Z."/>
            <person name="Ming Y."/>
            <person name="Huang W."/>
            <person name="Zhang S."/>
            <person name="Huang B."/>
            <person name="Zhang Y."/>
            <person name="Qu T."/>
            <person name="Ni P."/>
            <person name="Miao G."/>
            <person name="Wang J."/>
            <person name="Wang Q."/>
            <person name="Steinberg C.E."/>
            <person name="Wang H."/>
            <person name="Li N."/>
            <person name="Qian L."/>
            <person name="Zhang G."/>
            <person name="Li Y."/>
            <person name="Yang H."/>
            <person name="Liu X."/>
            <person name="Wang J."/>
            <person name="Yin Y."/>
            <person name="Wang J."/>
        </authorList>
    </citation>
    <scope>NUCLEOTIDE SEQUENCE [LARGE SCALE GENOMIC DNA]</scope>
    <source>
        <strain evidence="1">05x7-T-G4-1.051#20</strain>
    </source>
</reference>